<sequence length="110" mass="12498">MFQNDQWAVTVHGLESRPPLPPYRILASELLSTRDDGDGRYYEWPVDIALKTWVEIDSFLEAFIQAVLAHHELLPEEYDTVLARTLAKARSQALGQPFVQRSPSSKGTFP</sequence>
<comment type="caution">
    <text evidence="1">The sequence shown here is derived from an EMBL/GenBank/DDBJ whole genome shotgun (WGS) entry which is preliminary data.</text>
</comment>
<dbReference type="PATRIC" id="fig|883079.3.peg.3719"/>
<name>K8NQL4_9BRAD</name>
<protein>
    <submittedName>
        <fullName evidence="1">Uncharacterized protein</fullName>
    </submittedName>
</protein>
<dbReference type="Proteomes" id="UP000001095">
    <property type="component" value="Unassembled WGS sequence"/>
</dbReference>
<reference evidence="1 2" key="1">
    <citation type="submission" date="2012-04" db="EMBL/GenBank/DDBJ databases">
        <title>The Genome Sequence of Afipia clevelandensis ATCC 49720.</title>
        <authorList>
            <consortium name="The Broad Institute Genome Sequencing Platform"/>
            <person name="Earl A."/>
            <person name="Ward D."/>
            <person name="Feldgarden M."/>
            <person name="Gevers D."/>
            <person name="Huys G."/>
            <person name="Walker B."/>
            <person name="Young S.K."/>
            <person name="Zeng Q."/>
            <person name="Gargeya S."/>
            <person name="Fitzgerald M."/>
            <person name="Haas B."/>
            <person name="Abouelleil A."/>
            <person name="Alvarado L."/>
            <person name="Arachchi H.M."/>
            <person name="Berlin A."/>
            <person name="Chapman S.B."/>
            <person name="Goldberg J."/>
            <person name="Griggs A."/>
            <person name="Gujja S."/>
            <person name="Hansen M."/>
            <person name="Howarth C."/>
            <person name="Imamovic A."/>
            <person name="Larimer J."/>
            <person name="McCowen C."/>
            <person name="Montmayeur A."/>
            <person name="Murphy C."/>
            <person name="Neiman D."/>
            <person name="Pearson M."/>
            <person name="Priest M."/>
            <person name="Roberts A."/>
            <person name="Saif S."/>
            <person name="Shea T."/>
            <person name="Sisk P."/>
            <person name="Sykes S."/>
            <person name="Wortman J."/>
            <person name="Nusbaum C."/>
            <person name="Birren B."/>
        </authorList>
    </citation>
    <scope>NUCLEOTIDE SEQUENCE [LARGE SCALE GENOMIC DNA]</scope>
    <source>
        <strain evidence="1 2">ATCC 49720</strain>
    </source>
</reference>
<dbReference type="EMBL" id="AGWY01000015">
    <property type="protein sequence ID" value="EKS32667.1"/>
    <property type="molecule type" value="Genomic_DNA"/>
</dbReference>
<dbReference type="RefSeq" id="WP_002714514.1">
    <property type="nucleotide sequence ID" value="NZ_KB375281.1"/>
</dbReference>
<accession>K8NQL4</accession>
<dbReference type="OrthoDB" id="8454975at2"/>
<dbReference type="AlphaFoldDB" id="K8NQL4"/>
<evidence type="ECO:0000313" key="1">
    <source>
        <dbReference type="EMBL" id="EKS32667.1"/>
    </source>
</evidence>
<organism evidence="1 2">
    <name type="scientific">Afipia clevelandensis ATCC 49720</name>
    <dbReference type="NCBI Taxonomy" id="883079"/>
    <lineage>
        <taxon>Bacteria</taxon>
        <taxon>Pseudomonadati</taxon>
        <taxon>Pseudomonadota</taxon>
        <taxon>Alphaproteobacteria</taxon>
        <taxon>Hyphomicrobiales</taxon>
        <taxon>Nitrobacteraceae</taxon>
        <taxon>Afipia</taxon>
    </lineage>
</organism>
<dbReference type="HOGENOM" id="CLU_2165607_0_0_5"/>
<keyword evidence="2" id="KW-1185">Reference proteome</keyword>
<proteinExistence type="predicted"/>
<evidence type="ECO:0000313" key="2">
    <source>
        <dbReference type="Proteomes" id="UP000001095"/>
    </source>
</evidence>
<gene>
    <name evidence="1" type="ORF">HMPREF9696_03644</name>
</gene>